<dbReference type="InterPro" id="IPR005517">
    <property type="entry name" value="Transl_elong_EFG/EF2_IV"/>
</dbReference>
<dbReference type="GO" id="GO:0003924">
    <property type="term" value="F:GTPase activity"/>
    <property type="evidence" value="ECO:0007669"/>
    <property type="project" value="InterPro"/>
</dbReference>
<gene>
    <name evidence="7" type="ORF">GXP70_00165</name>
</gene>
<proteinExistence type="predicted"/>
<dbReference type="InterPro" id="IPR014721">
    <property type="entry name" value="Ribsml_uS5_D2-typ_fold_subgr"/>
</dbReference>
<dbReference type="Pfam" id="PF00679">
    <property type="entry name" value="EFG_C"/>
    <property type="match status" value="1"/>
</dbReference>
<dbReference type="EMBL" id="CP048209">
    <property type="protein sequence ID" value="QHT58545.1"/>
    <property type="molecule type" value="Genomic_DNA"/>
</dbReference>
<dbReference type="GO" id="GO:0032790">
    <property type="term" value="P:ribosome disassembly"/>
    <property type="evidence" value="ECO:0007669"/>
    <property type="project" value="TreeGrafter"/>
</dbReference>
<dbReference type="KEGG" id="plyc:GXP70_00165"/>
<dbReference type="InterPro" id="IPR005225">
    <property type="entry name" value="Small_GTP-bd"/>
</dbReference>
<evidence type="ECO:0000256" key="4">
    <source>
        <dbReference type="ARBA" id="ARBA00023134"/>
    </source>
</evidence>
<keyword evidence="4" id="KW-0342">GTP-binding</keyword>
<dbReference type="SUPFAM" id="SSF50447">
    <property type="entry name" value="Translation proteins"/>
    <property type="match status" value="1"/>
</dbReference>
<dbReference type="InterPro" id="IPR035647">
    <property type="entry name" value="EFG_III/V"/>
</dbReference>
<dbReference type="Gene3D" id="3.30.70.240">
    <property type="match status" value="1"/>
</dbReference>
<dbReference type="RefSeq" id="WP_162354620.1">
    <property type="nucleotide sequence ID" value="NZ_CP048209.1"/>
</dbReference>
<feature type="domain" description="Tr-type G" evidence="6">
    <location>
        <begin position="1"/>
        <end position="235"/>
    </location>
</feature>
<dbReference type="SMART" id="SM00838">
    <property type="entry name" value="EFG_C"/>
    <property type="match status" value="1"/>
</dbReference>
<dbReference type="Pfam" id="PF22042">
    <property type="entry name" value="EF-G_D2"/>
    <property type="match status" value="1"/>
</dbReference>
<evidence type="ECO:0000256" key="3">
    <source>
        <dbReference type="ARBA" id="ARBA00022917"/>
    </source>
</evidence>
<dbReference type="SUPFAM" id="SSF52540">
    <property type="entry name" value="P-loop containing nucleoside triphosphate hydrolases"/>
    <property type="match status" value="1"/>
</dbReference>
<dbReference type="PROSITE" id="PS51722">
    <property type="entry name" value="G_TR_2"/>
    <property type="match status" value="1"/>
</dbReference>
<dbReference type="Gene3D" id="3.30.230.10">
    <property type="match status" value="1"/>
</dbReference>
<dbReference type="InterPro" id="IPR027417">
    <property type="entry name" value="P-loop_NTPase"/>
</dbReference>
<accession>A0A6C0G1J6</accession>
<dbReference type="Proteomes" id="UP000476064">
    <property type="component" value="Chromosome"/>
</dbReference>
<dbReference type="GO" id="GO:0006412">
    <property type="term" value="P:translation"/>
    <property type="evidence" value="ECO:0007669"/>
    <property type="project" value="UniProtKB-KW"/>
</dbReference>
<evidence type="ECO:0000313" key="8">
    <source>
        <dbReference type="Proteomes" id="UP000476064"/>
    </source>
</evidence>
<dbReference type="PRINTS" id="PR01037">
    <property type="entry name" value="TCRTETOQM"/>
</dbReference>
<organism evidence="7 8">
    <name type="scientific">Paenibacillus lycopersici</name>
    <dbReference type="NCBI Taxonomy" id="2704462"/>
    <lineage>
        <taxon>Bacteria</taxon>
        <taxon>Bacillati</taxon>
        <taxon>Bacillota</taxon>
        <taxon>Bacilli</taxon>
        <taxon>Bacillales</taxon>
        <taxon>Paenibacillaceae</taxon>
        <taxon>Paenibacillus</taxon>
    </lineage>
</organism>
<evidence type="ECO:0000256" key="2">
    <source>
        <dbReference type="ARBA" id="ARBA00022741"/>
    </source>
</evidence>
<keyword evidence="3" id="KW-0648">Protein biosynthesis</keyword>
<dbReference type="Gene3D" id="3.30.70.870">
    <property type="entry name" value="Elongation Factor G (Translational Gtpase), domain 3"/>
    <property type="match status" value="1"/>
</dbReference>
<dbReference type="PANTHER" id="PTHR43261:SF1">
    <property type="entry name" value="RIBOSOME-RELEASING FACTOR 2, MITOCHONDRIAL"/>
    <property type="match status" value="1"/>
</dbReference>
<dbReference type="SUPFAM" id="SSF54980">
    <property type="entry name" value="EF-G C-terminal domain-like"/>
    <property type="match status" value="2"/>
</dbReference>
<comment type="function">
    <text evidence="1">Abolishes the inhibitory effect of tetracyclin on protein synthesis by a non-covalent modification of the ribosomes.</text>
</comment>
<dbReference type="InterPro" id="IPR000795">
    <property type="entry name" value="T_Tr_GTP-bd_dom"/>
</dbReference>
<name>A0A6C0G1J6_9BACL</name>
<dbReference type="Pfam" id="PF00009">
    <property type="entry name" value="GTP_EFTU"/>
    <property type="match status" value="1"/>
</dbReference>
<keyword evidence="8" id="KW-1185">Reference proteome</keyword>
<evidence type="ECO:0000313" key="7">
    <source>
        <dbReference type="EMBL" id="QHT58545.1"/>
    </source>
</evidence>
<dbReference type="NCBIfam" id="TIGR00231">
    <property type="entry name" value="small_GTP"/>
    <property type="match status" value="1"/>
</dbReference>
<evidence type="ECO:0000256" key="1">
    <source>
        <dbReference type="ARBA" id="ARBA00003987"/>
    </source>
</evidence>
<sequence>MNPITIGMFAHVDAGKTTFAEQLLYHTNSIRERGRVDHKDAYLDSHDIERNRGITVFADQAVLSYKGTTYYLIDTPGHVDFSPEMERAVRVMDYAILVVSAVEGIQGHTETVWQLLRKHRIPTFFFINKIDRVGADAERVFADIRMHLTPDACMLDGALGGGQVGAALQESIAERDEQLLDAFLAGLGDQAFWLRALQEMIRGHRLFPCASGSALQDIGVIEFLALLHLLTTAAYDEAAPFGGRIYKIRHDAGGARLAYIKALSGTLKVRDELSYMSGGERLREKATRLLLVNGSKSQAVDRVSAGDLFAVAGLTEAEAGQGVGCYSDTDKLVYELVPTLTSRVMFPATLNVKDVLRAFRMLDAEDPSLNVIWEESLQEIHIHVMGLIQLEVLEQLAKERFGLIVSFGKPEILYKETIASTVNGYGHFEPLKHYAEVHLRIEPGERGSGIAFANECHANQLSIGNQNLVKTHLCEREHHGLLTGMPLTDVRVTLLTGAAHNEHTHGGDFREATFRALRQGLEKADNVLLEPYYDFKIKVELDHLGRVLSDIQRASGRFDPPQTTASHAVVAGTVPVATFMDYGTELASFTHGRGSAQFVFGGYDRCHNEREVIERKNYRKDADPLYSSSSIFCAKGHGYTVPWDEAEAKMHLL</sequence>
<evidence type="ECO:0000256" key="5">
    <source>
        <dbReference type="ARBA" id="ARBA00023251"/>
    </source>
</evidence>
<dbReference type="SUPFAM" id="SSF54211">
    <property type="entry name" value="Ribosomal protein S5 domain 2-like"/>
    <property type="match status" value="1"/>
</dbReference>
<dbReference type="InterPro" id="IPR035650">
    <property type="entry name" value="Tet_C"/>
</dbReference>
<keyword evidence="2" id="KW-0547">Nucleotide-binding</keyword>
<keyword evidence="5" id="KW-0046">Antibiotic resistance</keyword>
<dbReference type="InterPro" id="IPR020568">
    <property type="entry name" value="Ribosomal_Su5_D2-typ_SF"/>
</dbReference>
<dbReference type="AlphaFoldDB" id="A0A6C0G1J6"/>
<dbReference type="GO" id="GO:0005525">
    <property type="term" value="F:GTP binding"/>
    <property type="evidence" value="ECO:0007669"/>
    <property type="project" value="UniProtKB-KW"/>
</dbReference>
<evidence type="ECO:0000259" key="6">
    <source>
        <dbReference type="PROSITE" id="PS51722"/>
    </source>
</evidence>
<protein>
    <submittedName>
        <fullName evidence="7">TetM/TetW/TetO/TetS family tetracycline resistance ribosomal protection protein</fullName>
    </submittedName>
</protein>
<dbReference type="InterPro" id="IPR053905">
    <property type="entry name" value="EF-G-like_DII"/>
</dbReference>
<dbReference type="PANTHER" id="PTHR43261">
    <property type="entry name" value="TRANSLATION ELONGATION FACTOR G-RELATED"/>
    <property type="match status" value="1"/>
</dbReference>
<dbReference type="CDD" id="cd03711">
    <property type="entry name" value="Tet_C"/>
    <property type="match status" value="1"/>
</dbReference>
<dbReference type="SMART" id="SM00889">
    <property type="entry name" value="EFG_IV"/>
    <property type="match status" value="1"/>
</dbReference>
<dbReference type="PRINTS" id="PR00315">
    <property type="entry name" value="ELONGATNFCT"/>
</dbReference>
<dbReference type="Pfam" id="PF03764">
    <property type="entry name" value="EFG_IV"/>
    <property type="match status" value="1"/>
</dbReference>
<dbReference type="InterPro" id="IPR009000">
    <property type="entry name" value="Transl_B-barrel_sf"/>
</dbReference>
<dbReference type="Gene3D" id="2.40.30.10">
    <property type="entry name" value="Translation factors"/>
    <property type="match status" value="1"/>
</dbReference>
<dbReference type="Gene3D" id="3.40.50.300">
    <property type="entry name" value="P-loop containing nucleotide triphosphate hydrolases"/>
    <property type="match status" value="1"/>
</dbReference>
<reference evidence="7 8" key="1">
    <citation type="submission" date="2020-01" db="EMBL/GenBank/DDBJ databases">
        <title>Paenibacillus sp. nov., isolated from tomato rhizosphere.</title>
        <authorList>
            <person name="Weon H.-Y."/>
            <person name="Lee S.A."/>
        </authorList>
    </citation>
    <scope>NUCLEOTIDE SEQUENCE [LARGE SCALE GENOMIC DNA]</scope>
    <source>
        <strain evidence="7 8">12200R-189</strain>
    </source>
</reference>
<dbReference type="GO" id="GO:0046677">
    <property type="term" value="P:response to antibiotic"/>
    <property type="evidence" value="ECO:0007669"/>
    <property type="project" value="UniProtKB-KW"/>
</dbReference>
<dbReference type="InterPro" id="IPR000640">
    <property type="entry name" value="EFG_V-like"/>
</dbReference>